<dbReference type="EC" id="3.1.1.-" evidence="3"/>
<feature type="chain" id="PRO_5045011835" description="Carboxylic ester hydrolase" evidence="3">
    <location>
        <begin position="31"/>
        <end position="576"/>
    </location>
</feature>
<accession>A0ABT9QST5</accession>
<dbReference type="InterPro" id="IPR019826">
    <property type="entry name" value="Carboxylesterase_B_AS"/>
</dbReference>
<dbReference type="Gene3D" id="3.40.50.1820">
    <property type="entry name" value="alpha/beta hydrolase"/>
    <property type="match status" value="1"/>
</dbReference>
<proteinExistence type="inferred from homology"/>
<protein>
    <recommendedName>
        <fullName evidence="3">Carboxylic ester hydrolase</fullName>
        <ecNumber evidence="3">3.1.1.-</ecNumber>
    </recommendedName>
</protein>
<evidence type="ECO:0000256" key="4">
    <source>
        <dbReference type="SAM" id="MobiDB-lite"/>
    </source>
</evidence>
<evidence type="ECO:0000313" key="6">
    <source>
        <dbReference type="EMBL" id="MDP9849470.1"/>
    </source>
</evidence>
<organism evidence="6 7">
    <name type="scientific">Streptosporangium lutulentum</name>
    <dbReference type="NCBI Taxonomy" id="1461250"/>
    <lineage>
        <taxon>Bacteria</taxon>
        <taxon>Bacillati</taxon>
        <taxon>Actinomycetota</taxon>
        <taxon>Actinomycetes</taxon>
        <taxon>Streptosporangiales</taxon>
        <taxon>Streptosporangiaceae</taxon>
        <taxon>Streptosporangium</taxon>
    </lineage>
</organism>
<dbReference type="PANTHER" id="PTHR11559">
    <property type="entry name" value="CARBOXYLESTERASE"/>
    <property type="match status" value="1"/>
</dbReference>
<feature type="compositionally biased region" description="Basic and acidic residues" evidence="4">
    <location>
        <begin position="34"/>
        <end position="43"/>
    </location>
</feature>
<name>A0ABT9QST5_9ACTN</name>
<comment type="caution">
    <text evidence="6">The sequence shown here is derived from an EMBL/GenBank/DDBJ whole genome shotgun (WGS) entry which is preliminary data.</text>
</comment>
<dbReference type="InterPro" id="IPR050309">
    <property type="entry name" value="Type-B_Carboxylest/Lipase"/>
</dbReference>
<evidence type="ECO:0000256" key="1">
    <source>
        <dbReference type="ARBA" id="ARBA00005964"/>
    </source>
</evidence>
<feature type="domain" description="Carboxylesterase type B" evidence="5">
    <location>
        <begin position="66"/>
        <end position="527"/>
    </location>
</feature>
<dbReference type="Proteomes" id="UP001225356">
    <property type="component" value="Unassembled WGS sequence"/>
</dbReference>
<reference evidence="6 7" key="1">
    <citation type="submission" date="2023-07" db="EMBL/GenBank/DDBJ databases">
        <title>Sequencing the genomes of 1000 actinobacteria strains.</title>
        <authorList>
            <person name="Klenk H.-P."/>
        </authorList>
    </citation>
    <scope>NUCLEOTIDE SEQUENCE [LARGE SCALE GENOMIC DNA]</scope>
    <source>
        <strain evidence="6 7">DSM 46740</strain>
    </source>
</reference>
<keyword evidence="2 3" id="KW-0378">Hydrolase</keyword>
<dbReference type="GO" id="GO:0016787">
    <property type="term" value="F:hydrolase activity"/>
    <property type="evidence" value="ECO:0007669"/>
    <property type="project" value="UniProtKB-KW"/>
</dbReference>
<evidence type="ECO:0000259" key="5">
    <source>
        <dbReference type="Pfam" id="PF00135"/>
    </source>
</evidence>
<dbReference type="InterPro" id="IPR002018">
    <property type="entry name" value="CarbesteraseB"/>
</dbReference>
<keyword evidence="7" id="KW-1185">Reference proteome</keyword>
<evidence type="ECO:0000256" key="3">
    <source>
        <dbReference type="RuleBase" id="RU361235"/>
    </source>
</evidence>
<evidence type="ECO:0000256" key="2">
    <source>
        <dbReference type="ARBA" id="ARBA00022801"/>
    </source>
</evidence>
<dbReference type="SUPFAM" id="SSF53474">
    <property type="entry name" value="alpha/beta-Hydrolases"/>
    <property type="match status" value="1"/>
</dbReference>
<dbReference type="PROSITE" id="PS00122">
    <property type="entry name" value="CARBOXYLESTERASE_B_1"/>
    <property type="match status" value="1"/>
</dbReference>
<comment type="similarity">
    <text evidence="1 3">Belongs to the type-B carboxylesterase/lipase family.</text>
</comment>
<feature type="compositionally biased region" description="Low complexity" evidence="4">
    <location>
        <begin position="45"/>
        <end position="56"/>
    </location>
</feature>
<dbReference type="Pfam" id="PF00135">
    <property type="entry name" value="COesterase"/>
    <property type="match status" value="1"/>
</dbReference>
<feature type="signal peptide" evidence="3">
    <location>
        <begin position="1"/>
        <end position="30"/>
    </location>
</feature>
<keyword evidence="3" id="KW-0732">Signal</keyword>
<evidence type="ECO:0000313" key="7">
    <source>
        <dbReference type="Proteomes" id="UP001225356"/>
    </source>
</evidence>
<feature type="region of interest" description="Disordered" evidence="4">
    <location>
        <begin position="29"/>
        <end position="67"/>
    </location>
</feature>
<dbReference type="InterPro" id="IPR029058">
    <property type="entry name" value="AB_hydrolase_fold"/>
</dbReference>
<dbReference type="RefSeq" id="WP_307567336.1">
    <property type="nucleotide sequence ID" value="NZ_JAUSQU010000001.1"/>
</dbReference>
<dbReference type="EMBL" id="JAUSQU010000001">
    <property type="protein sequence ID" value="MDP9849470.1"/>
    <property type="molecule type" value="Genomic_DNA"/>
</dbReference>
<sequence>MRRPWNRTGAALVAGLAGALLLGTASPATAQRETTGREGHDTRQATPAATSPASPAGTGGTGGGVTVRTDAGWVKGVEAGDHRLFQGIPYAAPPVGELRWRSPRAVAPWQGVRDAGAPGNRCAQTADDWGLPGSEAEDCLYLNVTTPARSAGNRPKPVMVWLHGGSLTKGAGSDYDARRLAVRGDVVVVTVNYRLGIFGFFGYPGFENSGAFGIEDQQAALRWVRRNAAAFGGDPRNVTLFGESAGSHSVCAQLTSPSAAGLFHRAITQSNPCGAGSFEGTPLRPVMDIPLWLPRASYEGHGQYLATLVGCADPETAPACLRDKPVADLLAQPALPLPGYGNAVLPEDPAKVLQEGRFHRVPVLTGITRDEGTMFTSMIFGEPMPAEGYEPALNEKFGAASPDVLARYPLDAHDGPPLQAVAAIMSDLDWAWEARNTDRQFARHVPTFSYEFTDRTAPALFPLKHGIRPLAAHGSELSFLFGVGWESAPLTPEQRRLGDMMIDYWSRFAAVGDPNRPGLPSWKRVRPGDGTPYVQGLAPGRGGVGSFDRASAHNLAFWDGLAGRGTEQGRPSGSPS</sequence>
<gene>
    <name evidence="6" type="ORF">J2853_008681</name>
</gene>